<name>A0A1J5UG72_9GAMM</name>
<comment type="caution">
    <text evidence="2">The sequence shown here is derived from an EMBL/GenBank/DDBJ whole genome shotgun (WGS) entry which is preliminary data.</text>
</comment>
<evidence type="ECO:0000259" key="1">
    <source>
        <dbReference type="Pfam" id="PF13175"/>
    </source>
</evidence>
<protein>
    <recommendedName>
        <fullName evidence="1">Endonuclease GajA/Old nuclease/RecF-like AAA domain-containing protein</fullName>
    </recommendedName>
</protein>
<accession>A0A1J5UG72</accession>
<dbReference type="InterPro" id="IPR051396">
    <property type="entry name" value="Bact_Antivir_Def_Nuclease"/>
</dbReference>
<dbReference type="CDD" id="cd00267">
    <property type="entry name" value="ABC_ATPase"/>
    <property type="match status" value="1"/>
</dbReference>
<dbReference type="EMBL" id="MIQH01000468">
    <property type="protein sequence ID" value="OIR24925.1"/>
    <property type="molecule type" value="Genomic_DNA"/>
</dbReference>
<sequence length="459" mass="51797">MKIKLKNLGIIKQAEFEIGDLTVICGKNNTGKTYTTYALFGFLEQINDFLKIDIEDFYINDLLQNGSISIDLTPYTATKINEILQTACQKYSKQLADVFASKESLFQSSTFDIKINKKPALTKEFKRTIESGESGIFSLTKEVGEKNLLISLLSKDKITLPHSIIKDIIASSVIEILFGDLLPNAFIASAERTGAAIFKNELDFARTRLLKEMHKNKDINPIELLFKNYHDYALPVEKNVEFTRSLEKIVRKDSFIAKEHPDILKKFNNILGGQCKIDKNSNLYFKPKGSNIKLEIGESSSAVRSLLSTIFYIAHIAKPNDLLIIDEPELNLHPENQRLIAQILANLVNIGIKVFITTHSDYIIKEFSTLIMLNSDSENDYLKTIIKGEGYSSNDLLKPQQVKMYVAKKASVKLEGNKIKTKNNTLVPVEIDSKLGIKDSSFDGTIGKMNKIQENIIWQ</sequence>
<gene>
    <name evidence="2" type="ORF">BGC33_04940</name>
</gene>
<dbReference type="Pfam" id="PF13175">
    <property type="entry name" value="AAA_15"/>
    <property type="match status" value="1"/>
</dbReference>
<dbReference type="RefSeq" id="WP_071564019.1">
    <property type="nucleotide sequence ID" value="NZ_MIQH01000468.1"/>
</dbReference>
<dbReference type="OrthoDB" id="9815944at2"/>
<dbReference type="PANTHER" id="PTHR43581:SF4">
    <property type="entry name" value="ATP_GTP PHOSPHATASE"/>
    <property type="match status" value="1"/>
</dbReference>
<feature type="domain" description="Endonuclease GajA/Old nuclease/RecF-like AAA" evidence="1">
    <location>
        <begin position="1"/>
        <end position="364"/>
    </location>
</feature>
<dbReference type="InterPro" id="IPR027417">
    <property type="entry name" value="P-loop_NTPase"/>
</dbReference>
<evidence type="ECO:0000313" key="3">
    <source>
        <dbReference type="Proteomes" id="UP000182798"/>
    </source>
</evidence>
<dbReference type="PANTHER" id="PTHR43581">
    <property type="entry name" value="ATP/GTP PHOSPHATASE"/>
    <property type="match status" value="1"/>
</dbReference>
<dbReference type="Proteomes" id="UP000182798">
    <property type="component" value="Unassembled WGS sequence"/>
</dbReference>
<dbReference type="Gene3D" id="3.40.50.300">
    <property type="entry name" value="P-loop containing nucleotide triphosphate hydrolases"/>
    <property type="match status" value="1"/>
</dbReference>
<evidence type="ECO:0000313" key="2">
    <source>
        <dbReference type="EMBL" id="OIR24925.1"/>
    </source>
</evidence>
<dbReference type="InterPro" id="IPR041685">
    <property type="entry name" value="AAA_GajA/Old/RecF-like"/>
</dbReference>
<organism evidence="2 3">
    <name type="scientific">Bathymodiolus thermophilus thioautotrophic gill symbiont</name>
    <dbReference type="NCBI Taxonomy" id="2360"/>
    <lineage>
        <taxon>Bacteria</taxon>
        <taxon>Pseudomonadati</taxon>
        <taxon>Pseudomonadota</taxon>
        <taxon>Gammaproteobacteria</taxon>
        <taxon>sulfur-oxidizing symbionts</taxon>
    </lineage>
</organism>
<dbReference type="AlphaFoldDB" id="A0A1J5UG72"/>
<proteinExistence type="predicted"/>
<dbReference type="SUPFAM" id="SSF52540">
    <property type="entry name" value="P-loop containing nucleoside triphosphate hydrolases"/>
    <property type="match status" value="1"/>
</dbReference>
<reference evidence="3" key="1">
    <citation type="submission" date="2016-09" db="EMBL/GenBank/DDBJ databases">
        <title>Genome Sequence of Bathymodiolus thermophilus sulfur-oxidizing gill endosymbiont.</title>
        <authorList>
            <person name="Ponnudurai R."/>
            <person name="Kleiner M."/>
            <person name="Sayavedra L."/>
            <person name="Thuermer A."/>
            <person name="Felbeck H."/>
            <person name="Schlueter R."/>
            <person name="Schweder T."/>
            <person name="Markert S."/>
        </authorList>
    </citation>
    <scope>NUCLEOTIDE SEQUENCE [LARGE SCALE GENOMIC DNA]</scope>
    <source>
        <strain evidence="3">BAT/CrabSpa'14</strain>
    </source>
</reference>